<dbReference type="AlphaFoldDB" id="A0A212IT30"/>
<dbReference type="PANTHER" id="PTHR34585:SF22">
    <property type="entry name" value="HELIX-TURN-HELIX DOMAIN-CONTAINING PROTEIN"/>
    <property type="match status" value="1"/>
</dbReference>
<dbReference type="RefSeq" id="WP_135104165.1">
    <property type="nucleotide sequence ID" value="NZ_LT599032.1"/>
</dbReference>
<dbReference type="InterPro" id="IPR009061">
    <property type="entry name" value="DNA-bd_dom_put_sf"/>
</dbReference>
<sequence length="120" mass="14240">MMIDDEIFESNIKGLARLLKRIDEKVDKLLVTENNNALEERLFDNQDLCLFLKVTPRTLQRYRNLGLLPFKTICKRNYYRESDVKIFVNQYFGGKDKLTDKDKWQKKDSSMNDKQLGSID</sequence>
<dbReference type="PANTHER" id="PTHR34585">
    <property type="match status" value="1"/>
</dbReference>
<dbReference type="SUPFAM" id="SSF46955">
    <property type="entry name" value="Putative DNA-binding domain"/>
    <property type="match status" value="1"/>
</dbReference>
<evidence type="ECO:0000313" key="3">
    <source>
        <dbReference type="EMBL" id="SBV90373.1"/>
    </source>
</evidence>
<dbReference type="InterPro" id="IPR041657">
    <property type="entry name" value="HTH_17"/>
</dbReference>
<proteinExistence type="predicted"/>
<name>A0A212IT30_9BACT</name>
<dbReference type="Pfam" id="PF12728">
    <property type="entry name" value="HTH_17"/>
    <property type="match status" value="1"/>
</dbReference>
<gene>
    <name evidence="3" type="ORF">KL86DYS1_10022</name>
</gene>
<evidence type="ECO:0000256" key="1">
    <source>
        <dbReference type="SAM" id="MobiDB-lite"/>
    </source>
</evidence>
<dbReference type="EMBL" id="FLUM01000001">
    <property type="protein sequence ID" value="SBV90373.1"/>
    <property type="molecule type" value="Genomic_DNA"/>
</dbReference>
<accession>A0A212IT30</accession>
<reference evidence="3" key="1">
    <citation type="submission" date="2016-04" db="EMBL/GenBank/DDBJ databases">
        <authorList>
            <person name="Evans L.H."/>
            <person name="Alamgir A."/>
            <person name="Owens N."/>
            <person name="Weber N.D."/>
            <person name="Virtaneva K."/>
            <person name="Barbian K."/>
            <person name="Babar A."/>
            <person name="Rosenke K."/>
        </authorList>
    </citation>
    <scope>NUCLEOTIDE SEQUENCE</scope>
    <source>
        <strain evidence="3">86-1</strain>
    </source>
</reference>
<feature type="compositionally biased region" description="Basic and acidic residues" evidence="1">
    <location>
        <begin position="96"/>
        <end position="111"/>
    </location>
</feature>
<feature type="region of interest" description="Disordered" evidence="1">
    <location>
        <begin position="96"/>
        <end position="120"/>
    </location>
</feature>
<protein>
    <recommendedName>
        <fullName evidence="2">Helix-turn-helix domain-containing protein</fullName>
    </recommendedName>
</protein>
<organism evidence="3">
    <name type="scientific">uncultured Dysgonomonas sp</name>
    <dbReference type="NCBI Taxonomy" id="206096"/>
    <lineage>
        <taxon>Bacteria</taxon>
        <taxon>Pseudomonadati</taxon>
        <taxon>Bacteroidota</taxon>
        <taxon>Bacteroidia</taxon>
        <taxon>Bacteroidales</taxon>
        <taxon>Dysgonomonadaceae</taxon>
        <taxon>Dysgonomonas</taxon>
        <taxon>environmental samples</taxon>
    </lineage>
</organism>
<evidence type="ECO:0000259" key="2">
    <source>
        <dbReference type="Pfam" id="PF12728"/>
    </source>
</evidence>
<feature type="domain" description="Helix-turn-helix" evidence="2">
    <location>
        <begin position="43"/>
        <end position="89"/>
    </location>
</feature>